<dbReference type="SUPFAM" id="SSF50118">
    <property type="entry name" value="Cell growth inhibitor/plasmid maintenance toxic component"/>
    <property type="match status" value="1"/>
</dbReference>
<dbReference type="PATRIC" id="fig|1256225.3.peg.2939"/>
<protein>
    <submittedName>
        <fullName evidence="3">Toxin-antitoxin system, toxin component, MazF family</fullName>
    </submittedName>
</protein>
<dbReference type="Proteomes" id="UP000014270">
    <property type="component" value="Unassembled WGS sequence"/>
</dbReference>
<dbReference type="EMBL" id="ANMM01000032">
    <property type="protein sequence ID" value="EPC35670.1"/>
    <property type="molecule type" value="Genomic_DNA"/>
</dbReference>
<dbReference type="GO" id="GO:0003677">
    <property type="term" value="F:DNA binding"/>
    <property type="evidence" value="ECO:0007669"/>
    <property type="project" value="InterPro"/>
</dbReference>
<evidence type="ECO:0000313" key="3">
    <source>
        <dbReference type="EMBL" id="EPC35670.1"/>
    </source>
</evidence>
<dbReference type="Gene3D" id="2.30.30.110">
    <property type="match status" value="1"/>
</dbReference>
<dbReference type="InterPro" id="IPR011067">
    <property type="entry name" value="Plasmid_toxin/cell-grow_inhib"/>
</dbReference>
<comment type="caution">
    <text evidence="3">The sequence shown here is derived from an EMBL/GenBank/DDBJ whole genome shotgun (WGS) entry which is preliminary data.</text>
</comment>
<evidence type="ECO:0000256" key="2">
    <source>
        <dbReference type="ARBA" id="ARBA00022649"/>
    </source>
</evidence>
<keyword evidence="2" id="KW-1277">Toxin-antitoxin system</keyword>
<dbReference type="InterPro" id="IPR003477">
    <property type="entry name" value="PemK-like"/>
</dbReference>
<gene>
    <name evidence="3" type="ORF">Lpp225_2842</name>
</gene>
<evidence type="ECO:0000313" key="4">
    <source>
        <dbReference type="Proteomes" id="UP000014270"/>
    </source>
</evidence>
<dbReference type="AlphaFoldDB" id="S2N6T6"/>
<organism evidence="3 4">
    <name type="scientific">Lacticaseibacillus paracasei subsp. paracasei Lpp225</name>
    <dbReference type="NCBI Taxonomy" id="1256225"/>
    <lineage>
        <taxon>Bacteria</taxon>
        <taxon>Bacillati</taxon>
        <taxon>Bacillota</taxon>
        <taxon>Bacilli</taxon>
        <taxon>Lactobacillales</taxon>
        <taxon>Lactobacillaceae</taxon>
        <taxon>Lacticaseibacillus</taxon>
    </lineage>
</organism>
<evidence type="ECO:0000256" key="1">
    <source>
        <dbReference type="ARBA" id="ARBA00007521"/>
    </source>
</evidence>
<name>S2N6T6_LACPA</name>
<proteinExistence type="inferred from homology"/>
<dbReference type="Pfam" id="PF02452">
    <property type="entry name" value="PemK_toxin"/>
    <property type="match status" value="1"/>
</dbReference>
<reference evidence="3 4" key="1">
    <citation type="journal article" date="2013" name="PLoS ONE">
        <title>Lactobacillus paracasei comparative genomics: towards species pan-genome definition and exploitation of diversity.</title>
        <authorList>
            <person name="Smokvina T."/>
            <person name="Wels M."/>
            <person name="Polka J."/>
            <person name="Chervaux C."/>
            <person name="Brisse S."/>
            <person name="Boekhorst J."/>
            <person name="van Hylckama Vlieg J.E."/>
            <person name="Siezen R.J."/>
        </authorList>
    </citation>
    <scope>NUCLEOTIDE SEQUENCE [LARGE SCALE GENOMIC DNA]</scope>
    <source>
        <strain evidence="3 4">Lpp225</strain>
    </source>
</reference>
<comment type="similarity">
    <text evidence="1">Belongs to the PemK/MazF family.</text>
</comment>
<accession>S2N6T6</accession>
<sequence length="117" mass="13164">MINTVPQQGDLIWIDSQPNVEHNTEIANTPRSMLVVSDSTYNQRTGIILGFPITYATSIKSPFRIKLSDHKIKGYVILAELLRYDYIVRSGRITDRISAAELAQVMIAVKDIFGILN</sequence>